<keyword evidence="3" id="KW-0812">Transmembrane</keyword>
<keyword evidence="3" id="KW-0472">Membrane</keyword>
<evidence type="ECO:0008006" key="6">
    <source>
        <dbReference type="Google" id="ProtNLM"/>
    </source>
</evidence>
<reference evidence="4" key="2">
    <citation type="submission" date="2017-11" db="EMBL/GenBank/DDBJ databases">
        <authorList>
            <person name="Das S.K."/>
        </authorList>
    </citation>
    <scope>NUCLEOTIDE SEQUENCE</scope>
    <source>
        <strain evidence="4">S4-41</strain>
    </source>
</reference>
<dbReference type="RefSeq" id="WP_110716267.1">
    <property type="nucleotide sequence ID" value="NZ_PZJW01000006.1"/>
</dbReference>
<accession>A0ABT6I6E9</accession>
<dbReference type="InterPro" id="IPR007607">
    <property type="entry name" value="BacA/B"/>
</dbReference>
<keyword evidence="5" id="KW-1185">Reference proteome</keyword>
<keyword evidence="3" id="KW-1133">Transmembrane helix</keyword>
<protein>
    <recommendedName>
        <fullName evidence="6">Polymer-forming cytoskeletal protein</fullName>
    </recommendedName>
</protein>
<comment type="caution">
    <text evidence="4">The sequence shown here is derived from an EMBL/GenBank/DDBJ whole genome shotgun (WGS) entry which is preliminary data.</text>
</comment>
<proteinExistence type="inferred from homology"/>
<gene>
    <name evidence="4" type="ORF">CUR86_13165</name>
</gene>
<dbReference type="Pfam" id="PF04519">
    <property type="entry name" value="Bactofilin"/>
    <property type="match status" value="1"/>
</dbReference>
<evidence type="ECO:0000313" key="4">
    <source>
        <dbReference type="EMBL" id="MDH4573295.1"/>
    </source>
</evidence>
<dbReference type="Proteomes" id="UP001162135">
    <property type="component" value="Unassembled WGS sequence"/>
</dbReference>
<dbReference type="EMBL" id="PGFS01000001">
    <property type="protein sequence ID" value="MDH4573295.1"/>
    <property type="molecule type" value="Genomic_DNA"/>
</dbReference>
<evidence type="ECO:0000256" key="2">
    <source>
        <dbReference type="SAM" id="MobiDB-lite"/>
    </source>
</evidence>
<evidence type="ECO:0000313" key="5">
    <source>
        <dbReference type="Proteomes" id="UP001162135"/>
    </source>
</evidence>
<feature type="region of interest" description="Disordered" evidence="2">
    <location>
        <begin position="188"/>
        <end position="208"/>
    </location>
</feature>
<dbReference type="PANTHER" id="PTHR35024:SF4">
    <property type="entry name" value="POLYMER-FORMING CYTOSKELETAL PROTEIN"/>
    <property type="match status" value="1"/>
</dbReference>
<comment type="similarity">
    <text evidence="1">Belongs to the bactofilin family.</text>
</comment>
<evidence type="ECO:0000256" key="1">
    <source>
        <dbReference type="ARBA" id="ARBA00044755"/>
    </source>
</evidence>
<sequence>MGVGAALGMKSMDSAEWLLLGGLICCALLLLDGYRRVTRRQRLPAGTPVDAALPDNGSLLGHATPTPCACESRPGQTPTFTEGSLIGRTVNVRGRLEARETLWIEGKVEGDVAAYGQRVMVGTGAWVAPWLAARELRLAGTSLGRQEVSEHVVVEMGARLEGQLSTASLHCHEGAWLQGNFDIGGRRTVPSHPTSPCLASPCIDSESR</sequence>
<evidence type="ECO:0000256" key="3">
    <source>
        <dbReference type="SAM" id="Phobius"/>
    </source>
</evidence>
<reference evidence="4" key="1">
    <citation type="journal article" date="2015" name="Antonie Van Leeuwenhoek">
        <title>Comparative 16S rRNA signatures and multilocus sequence analysis for the genus Salinicola and description of Salinicola acroporae sp. nov., isolated from coral Acropora digitifera.</title>
        <authorList>
            <person name="Lepcha R.T."/>
            <person name="Poddar A."/>
            <person name="Schumann P."/>
            <person name="Das S.K."/>
        </authorList>
    </citation>
    <scope>NUCLEOTIDE SEQUENCE</scope>
    <source>
        <strain evidence="4">S4-41</strain>
    </source>
</reference>
<name>A0ABT6I6E9_9GAMM</name>
<dbReference type="PANTHER" id="PTHR35024">
    <property type="entry name" value="HYPOTHETICAL CYTOSOLIC PROTEIN"/>
    <property type="match status" value="1"/>
</dbReference>
<feature type="transmembrane region" description="Helical" evidence="3">
    <location>
        <begin position="17"/>
        <end position="34"/>
    </location>
</feature>
<organism evidence="4 5">
    <name type="scientific">Salinicola acroporae</name>
    <dbReference type="NCBI Taxonomy" id="1541440"/>
    <lineage>
        <taxon>Bacteria</taxon>
        <taxon>Pseudomonadati</taxon>
        <taxon>Pseudomonadota</taxon>
        <taxon>Gammaproteobacteria</taxon>
        <taxon>Oceanospirillales</taxon>
        <taxon>Halomonadaceae</taxon>
        <taxon>Salinicola</taxon>
    </lineage>
</organism>